<accession>A0ABD3RUL8</accession>
<keyword evidence="9" id="KW-1185">Reference proteome</keyword>
<dbReference type="PANTHER" id="PTHR47067:SF7">
    <property type="entry name" value="TPX2 (TARGETING PROTEIN FOR XKLP2) PROTEIN FAMILY"/>
    <property type="match status" value="1"/>
</dbReference>
<feature type="region of interest" description="Disordered" evidence="6">
    <location>
        <begin position="229"/>
        <end position="269"/>
    </location>
</feature>
<keyword evidence="5" id="KW-0206">Cytoskeleton</keyword>
<feature type="compositionally biased region" description="Polar residues" evidence="6">
    <location>
        <begin position="249"/>
        <end position="258"/>
    </location>
</feature>
<protein>
    <recommendedName>
        <fullName evidence="7">TPX2 C-terminal domain-containing protein</fullName>
    </recommendedName>
</protein>
<comment type="similarity">
    <text evidence="2">Belongs to the TPX2 family.</text>
</comment>
<organism evidence="8 9">
    <name type="scientific">Penstemon smallii</name>
    <dbReference type="NCBI Taxonomy" id="265156"/>
    <lineage>
        <taxon>Eukaryota</taxon>
        <taxon>Viridiplantae</taxon>
        <taxon>Streptophyta</taxon>
        <taxon>Embryophyta</taxon>
        <taxon>Tracheophyta</taxon>
        <taxon>Spermatophyta</taxon>
        <taxon>Magnoliopsida</taxon>
        <taxon>eudicotyledons</taxon>
        <taxon>Gunneridae</taxon>
        <taxon>Pentapetalae</taxon>
        <taxon>asterids</taxon>
        <taxon>lamiids</taxon>
        <taxon>Lamiales</taxon>
        <taxon>Plantaginaceae</taxon>
        <taxon>Cheloneae</taxon>
        <taxon>Penstemon</taxon>
    </lineage>
</organism>
<keyword evidence="3" id="KW-0963">Cytoplasm</keyword>
<dbReference type="AlphaFoldDB" id="A0ABD3RUL8"/>
<evidence type="ECO:0000259" key="7">
    <source>
        <dbReference type="Pfam" id="PF06886"/>
    </source>
</evidence>
<dbReference type="Proteomes" id="UP001634393">
    <property type="component" value="Unassembled WGS sequence"/>
</dbReference>
<comment type="caution">
    <text evidence="8">The sequence shown here is derived from an EMBL/GenBank/DDBJ whole genome shotgun (WGS) entry which is preliminary data.</text>
</comment>
<evidence type="ECO:0000313" key="9">
    <source>
        <dbReference type="Proteomes" id="UP001634393"/>
    </source>
</evidence>
<dbReference type="InterPro" id="IPR027329">
    <property type="entry name" value="TPX2_C"/>
</dbReference>
<dbReference type="PANTHER" id="PTHR47067">
    <property type="entry name" value="TPX2 (TARGETING PROTEIN FOR XKLP2) PROTEIN FAMILY-RELATED"/>
    <property type="match status" value="1"/>
</dbReference>
<evidence type="ECO:0000256" key="5">
    <source>
        <dbReference type="ARBA" id="ARBA00023212"/>
    </source>
</evidence>
<feature type="compositionally biased region" description="Polar residues" evidence="6">
    <location>
        <begin position="444"/>
        <end position="472"/>
    </location>
</feature>
<evidence type="ECO:0000256" key="6">
    <source>
        <dbReference type="SAM" id="MobiDB-lite"/>
    </source>
</evidence>
<dbReference type="Pfam" id="PF06886">
    <property type="entry name" value="TPX2"/>
    <property type="match status" value="1"/>
</dbReference>
<evidence type="ECO:0000313" key="8">
    <source>
        <dbReference type="EMBL" id="KAL3813855.1"/>
    </source>
</evidence>
<dbReference type="EMBL" id="JBJXBP010000008">
    <property type="protein sequence ID" value="KAL3813855.1"/>
    <property type="molecule type" value="Genomic_DNA"/>
</dbReference>
<evidence type="ECO:0000256" key="2">
    <source>
        <dbReference type="ARBA" id="ARBA00005885"/>
    </source>
</evidence>
<gene>
    <name evidence="8" type="ORF">ACJIZ3_015123</name>
</gene>
<dbReference type="InterPro" id="IPR044216">
    <property type="entry name" value="WDL7"/>
</dbReference>
<feature type="domain" description="TPX2 C-terminal" evidence="7">
    <location>
        <begin position="378"/>
        <end position="447"/>
    </location>
</feature>
<name>A0ABD3RUL8_9LAMI</name>
<sequence length="524" mass="57964">MGDSAAACLIHGFSYASAIPNDSKQGNPMHVLGESISFGRFMNEPLSWEKWSTFSHKKYVEEAERYAKPGSVAQKKAFFEAHYKKIAAQKAAALLEQENDTKIEAKKDIDNNQQRVILNSHLDVDEKIEREQSSIAVGETDKEDEKVVIITGNEASGVSLVKRDSNNQFDDNLENQDTVSVSEGSGIPQIERPLLKQNSVASEDIPSVMSKKRSSLSLLKSSIQQKTWRVQSTQAKPVTPHFKKENDVNDSTRNSSVDSMDKKRSSPKSLRALINLIPIKEPDKQPILATKKTESSSKATKDCSTPLKTPIVAAAKGAGRYPAATPQSENKRVKTPTDPSAPGSKTTGPKWHLLSAVYSKSLSAYRKKLQSPTSATPFILRTEERATKRKQKLEEKFNANDVQKVQLQKTLKEKTGNEFRKLSCGICFKARPLPDFYKEKESPQDQMNKTPAGQPQSAVLGRSISNKTQGTDSMPPPPPPPTSFTKNGAYKNLSIKNAPNPNKFLTTSLPEKFTHENASPNIRQ</sequence>
<proteinExistence type="inferred from homology"/>
<evidence type="ECO:0000256" key="3">
    <source>
        <dbReference type="ARBA" id="ARBA00022490"/>
    </source>
</evidence>
<evidence type="ECO:0000256" key="1">
    <source>
        <dbReference type="ARBA" id="ARBA00004245"/>
    </source>
</evidence>
<comment type="subcellular location">
    <subcellularLocation>
        <location evidence="1">Cytoplasm</location>
        <location evidence="1">Cytoskeleton</location>
    </subcellularLocation>
</comment>
<feature type="region of interest" description="Disordered" evidence="6">
    <location>
        <begin position="439"/>
        <end position="524"/>
    </location>
</feature>
<feature type="compositionally biased region" description="Polar residues" evidence="6">
    <location>
        <begin position="494"/>
        <end position="509"/>
    </location>
</feature>
<evidence type="ECO:0000256" key="4">
    <source>
        <dbReference type="ARBA" id="ARBA00022701"/>
    </source>
</evidence>
<keyword evidence="4" id="KW-0493">Microtubule</keyword>
<reference evidence="8 9" key="1">
    <citation type="submission" date="2024-12" db="EMBL/GenBank/DDBJ databases">
        <title>The unique morphological basis and parallel evolutionary history of personate flowers in Penstemon.</title>
        <authorList>
            <person name="Depatie T.H."/>
            <person name="Wessinger C.A."/>
        </authorList>
    </citation>
    <scope>NUCLEOTIDE SEQUENCE [LARGE SCALE GENOMIC DNA]</scope>
    <source>
        <strain evidence="8">WTNN_2</strain>
        <tissue evidence="8">Leaf</tissue>
    </source>
</reference>
<dbReference type="GO" id="GO:0005874">
    <property type="term" value="C:microtubule"/>
    <property type="evidence" value="ECO:0007669"/>
    <property type="project" value="UniProtKB-KW"/>
</dbReference>
<feature type="region of interest" description="Disordered" evidence="6">
    <location>
        <begin position="317"/>
        <end position="348"/>
    </location>
</feature>